<dbReference type="PROSITE" id="PS50977">
    <property type="entry name" value="HTH_TETR_2"/>
    <property type="match status" value="1"/>
</dbReference>
<dbReference type="Pfam" id="PF00440">
    <property type="entry name" value="TetR_N"/>
    <property type="match status" value="1"/>
</dbReference>
<dbReference type="InterPro" id="IPR050109">
    <property type="entry name" value="HTH-type_TetR-like_transc_reg"/>
</dbReference>
<organism evidence="4 5">
    <name type="scientific">Rhodospirillum rubrum (strain ATCC 11170 / ATH 1.1.1 / DSM 467 / LMG 4362 / NCIMB 8255 / S1)</name>
    <dbReference type="NCBI Taxonomy" id="269796"/>
    <lineage>
        <taxon>Bacteria</taxon>
        <taxon>Pseudomonadati</taxon>
        <taxon>Pseudomonadota</taxon>
        <taxon>Alphaproteobacteria</taxon>
        <taxon>Rhodospirillales</taxon>
        <taxon>Rhodospirillaceae</taxon>
        <taxon>Rhodospirillum</taxon>
    </lineage>
</organism>
<evidence type="ECO:0000256" key="1">
    <source>
        <dbReference type="ARBA" id="ARBA00023125"/>
    </source>
</evidence>
<dbReference type="InterPro" id="IPR001647">
    <property type="entry name" value="HTH_TetR"/>
</dbReference>
<sequence length="194" mass="21111">MDSLLPRLDGASPWIEAALEALADGGATAVRIEALAKRLGVTKGGFYWHFRDRADLLARVLESWKDGRIVALGAAIGPRGDESPRDCLIRLFVRHLEKPNLRSLALELAIRDWARADGAAALTVEAVDANRMARVSAVFEAAGFTEPEARRRARLFYAMLFGQALVSKVPADDPVDRTARDCVDLLMGGADWAA</sequence>
<feature type="domain" description="HTH tetR-type" evidence="3">
    <location>
        <begin position="8"/>
        <end position="68"/>
    </location>
</feature>
<dbReference type="PhylomeDB" id="Q2RT73"/>
<evidence type="ECO:0000313" key="5">
    <source>
        <dbReference type="Proteomes" id="UP000001929"/>
    </source>
</evidence>
<dbReference type="PATRIC" id="fig|269796.9.peg.1951"/>
<dbReference type="InterPro" id="IPR009057">
    <property type="entry name" value="Homeodomain-like_sf"/>
</dbReference>
<accession>Q2RT73</accession>
<gene>
    <name evidence="4" type="ordered locus">Rru_A1872</name>
</gene>
<dbReference type="EnsemblBacteria" id="ABC22672">
    <property type="protein sequence ID" value="ABC22672"/>
    <property type="gene ID" value="Rru_A1872"/>
</dbReference>
<dbReference type="eggNOG" id="COG1309">
    <property type="taxonomic scope" value="Bacteria"/>
</dbReference>
<dbReference type="PANTHER" id="PTHR30055">
    <property type="entry name" value="HTH-TYPE TRANSCRIPTIONAL REGULATOR RUTR"/>
    <property type="match status" value="1"/>
</dbReference>
<dbReference type="EMBL" id="CP000230">
    <property type="protein sequence ID" value="ABC22672.1"/>
    <property type="molecule type" value="Genomic_DNA"/>
</dbReference>
<dbReference type="Gene3D" id="1.10.357.10">
    <property type="entry name" value="Tetracycline Repressor, domain 2"/>
    <property type="match status" value="1"/>
</dbReference>
<dbReference type="HOGENOM" id="CLU_095332_0_2_5"/>
<name>Q2RT73_RHORT</name>
<dbReference type="KEGG" id="rru:Rru_A1872"/>
<dbReference type="STRING" id="269796.Rru_A1872"/>
<feature type="DNA-binding region" description="H-T-H motif" evidence="2">
    <location>
        <begin position="31"/>
        <end position="50"/>
    </location>
</feature>
<keyword evidence="5" id="KW-1185">Reference proteome</keyword>
<evidence type="ECO:0000313" key="4">
    <source>
        <dbReference type="EMBL" id="ABC22672.1"/>
    </source>
</evidence>
<keyword evidence="1 2" id="KW-0238">DNA-binding</keyword>
<dbReference type="RefSeq" id="WP_011389625.1">
    <property type="nucleotide sequence ID" value="NC_007643.1"/>
</dbReference>
<dbReference type="SUPFAM" id="SSF46689">
    <property type="entry name" value="Homeodomain-like"/>
    <property type="match status" value="1"/>
</dbReference>
<dbReference type="PANTHER" id="PTHR30055:SF239">
    <property type="entry name" value="TRANSCRIPTIONAL REGULATORY PROTEIN"/>
    <property type="match status" value="1"/>
</dbReference>
<reference evidence="4 5" key="1">
    <citation type="journal article" date="2011" name="Stand. Genomic Sci.">
        <title>Complete genome sequence of Rhodospirillum rubrum type strain (S1).</title>
        <authorList>
            <person name="Munk A.C."/>
            <person name="Copeland A."/>
            <person name="Lucas S."/>
            <person name="Lapidus A."/>
            <person name="Del Rio T.G."/>
            <person name="Barry K."/>
            <person name="Detter J.C."/>
            <person name="Hammon N."/>
            <person name="Israni S."/>
            <person name="Pitluck S."/>
            <person name="Brettin T."/>
            <person name="Bruce D."/>
            <person name="Han C."/>
            <person name="Tapia R."/>
            <person name="Gilna P."/>
            <person name="Schmutz J."/>
            <person name="Larimer F."/>
            <person name="Land M."/>
            <person name="Kyrpides N.C."/>
            <person name="Mavromatis K."/>
            <person name="Richardson P."/>
            <person name="Rohde M."/>
            <person name="Goker M."/>
            <person name="Klenk H.P."/>
            <person name="Zhang Y."/>
            <person name="Roberts G.P."/>
            <person name="Reslewic S."/>
            <person name="Schwartz D.C."/>
        </authorList>
    </citation>
    <scope>NUCLEOTIDE SEQUENCE [LARGE SCALE GENOMIC DNA]</scope>
    <source>
        <strain evidence="5">ATCC 11170 / ATH 1.1.1 / DSM 467 / LMG 4362 / NCIMB 8255 / S1</strain>
    </source>
</reference>
<evidence type="ECO:0000259" key="3">
    <source>
        <dbReference type="PROSITE" id="PS50977"/>
    </source>
</evidence>
<proteinExistence type="predicted"/>
<dbReference type="Proteomes" id="UP000001929">
    <property type="component" value="Chromosome"/>
</dbReference>
<protein>
    <submittedName>
        <fullName evidence="4">Transcriptional regulator, TetR family</fullName>
    </submittedName>
</protein>
<dbReference type="GO" id="GO:0003700">
    <property type="term" value="F:DNA-binding transcription factor activity"/>
    <property type="evidence" value="ECO:0007669"/>
    <property type="project" value="TreeGrafter"/>
</dbReference>
<evidence type="ECO:0000256" key="2">
    <source>
        <dbReference type="PROSITE-ProRule" id="PRU00335"/>
    </source>
</evidence>
<dbReference type="PRINTS" id="PR00455">
    <property type="entry name" value="HTHTETR"/>
</dbReference>
<dbReference type="AlphaFoldDB" id="Q2RT73"/>
<dbReference type="GO" id="GO:0000976">
    <property type="term" value="F:transcription cis-regulatory region binding"/>
    <property type="evidence" value="ECO:0007669"/>
    <property type="project" value="TreeGrafter"/>
</dbReference>